<dbReference type="InterPro" id="IPR037523">
    <property type="entry name" value="VOC_core"/>
</dbReference>
<reference evidence="2" key="1">
    <citation type="submission" date="2024-07" db="EMBL/GenBank/DDBJ databases">
        <authorList>
            <person name="Yu S.T."/>
        </authorList>
    </citation>
    <scope>NUCLEOTIDE SEQUENCE</scope>
    <source>
        <strain evidence="2">Y1</strain>
    </source>
</reference>
<feature type="domain" description="VOC" evidence="1">
    <location>
        <begin position="5"/>
        <end position="124"/>
    </location>
</feature>
<evidence type="ECO:0000259" key="1">
    <source>
        <dbReference type="PROSITE" id="PS51819"/>
    </source>
</evidence>
<proteinExistence type="predicted"/>
<dbReference type="SUPFAM" id="SSF54593">
    <property type="entry name" value="Glyoxalase/Bleomycin resistance protein/Dihydroxybiphenyl dioxygenase"/>
    <property type="match status" value="1"/>
</dbReference>
<sequence length="127" mass="13552">MLGDAPVLAMIPAADLARAKAYYTDTLGLKLVEETPEDVTFESGGIRFGMYETPSGGQAAHTLASFKVADLDGEMSALRARGVTFEEYDFPGLKTENGVAVGSDGLRAAWFKDCEGNILCVAERPTK</sequence>
<name>A0AB39TGC1_9ACTN</name>
<gene>
    <name evidence="2" type="ORF">AB2U05_00710</name>
</gene>
<dbReference type="Pfam" id="PF00903">
    <property type="entry name" value="Glyoxalase"/>
    <property type="match status" value="1"/>
</dbReference>
<protein>
    <submittedName>
        <fullName evidence="2">VOC family protein</fullName>
    </submittedName>
</protein>
<accession>A0AB39TGC1</accession>
<evidence type="ECO:0000313" key="2">
    <source>
        <dbReference type="EMBL" id="XDQ77104.1"/>
    </source>
</evidence>
<dbReference type="RefSeq" id="WP_045711235.1">
    <property type="nucleotide sequence ID" value="NZ_CP163445.1"/>
</dbReference>
<dbReference type="Gene3D" id="3.10.180.10">
    <property type="entry name" value="2,3-Dihydroxybiphenyl 1,2-Dioxygenase, domain 1"/>
    <property type="match status" value="1"/>
</dbReference>
<dbReference type="PROSITE" id="PS51819">
    <property type="entry name" value="VOC"/>
    <property type="match status" value="1"/>
</dbReference>
<dbReference type="EMBL" id="CP163445">
    <property type="protein sequence ID" value="XDQ77104.1"/>
    <property type="molecule type" value="Genomic_DNA"/>
</dbReference>
<organism evidence="2">
    <name type="scientific">Streptomyces sp. Y1</name>
    <dbReference type="NCBI Taxonomy" id="3238634"/>
    <lineage>
        <taxon>Bacteria</taxon>
        <taxon>Bacillati</taxon>
        <taxon>Actinomycetota</taxon>
        <taxon>Actinomycetes</taxon>
        <taxon>Kitasatosporales</taxon>
        <taxon>Streptomycetaceae</taxon>
        <taxon>Streptomyces</taxon>
    </lineage>
</organism>
<dbReference type="InterPro" id="IPR029068">
    <property type="entry name" value="Glyas_Bleomycin-R_OHBP_Dase"/>
</dbReference>
<dbReference type="InterPro" id="IPR004360">
    <property type="entry name" value="Glyas_Fos-R_dOase_dom"/>
</dbReference>
<dbReference type="AlphaFoldDB" id="A0AB39TGC1"/>